<dbReference type="AlphaFoldDB" id="A0A1W2DF08"/>
<evidence type="ECO:0000313" key="1">
    <source>
        <dbReference type="EMBL" id="SMC95732.1"/>
    </source>
</evidence>
<keyword evidence="2" id="KW-1185">Reference proteome</keyword>
<dbReference type="InterPro" id="IPR027056">
    <property type="entry name" value="Gluconate_2DH_su3"/>
</dbReference>
<evidence type="ECO:0000313" key="2">
    <source>
        <dbReference type="Proteomes" id="UP000192678"/>
    </source>
</evidence>
<dbReference type="Proteomes" id="UP000192678">
    <property type="component" value="Unassembled WGS sequence"/>
</dbReference>
<dbReference type="OrthoDB" id="6385145at2"/>
<protein>
    <submittedName>
        <fullName evidence="1">Gluconate 2-dehydrogenase subunit 3</fullName>
    </submittedName>
</protein>
<organism evidence="1 2">
    <name type="scientific">Pedobacter nyackensis</name>
    <dbReference type="NCBI Taxonomy" id="475255"/>
    <lineage>
        <taxon>Bacteria</taxon>
        <taxon>Pseudomonadati</taxon>
        <taxon>Bacteroidota</taxon>
        <taxon>Sphingobacteriia</taxon>
        <taxon>Sphingobacteriales</taxon>
        <taxon>Sphingobacteriaceae</taxon>
        <taxon>Pedobacter</taxon>
    </lineage>
</organism>
<dbReference type="RefSeq" id="WP_144009497.1">
    <property type="nucleotide sequence ID" value="NZ_FWYB01000006.1"/>
</dbReference>
<dbReference type="Pfam" id="PF13618">
    <property type="entry name" value="Gluconate_2-dh3"/>
    <property type="match status" value="1"/>
</dbReference>
<name>A0A1W2DF08_9SPHI</name>
<reference evidence="1 2" key="1">
    <citation type="submission" date="2017-04" db="EMBL/GenBank/DDBJ databases">
        <authorList>
            <person name="Afonso C.L."/>
            <person name="Miller P.J."/>
            <person name="Scott M.A."/>
            <person name="Spackman E."/>
            <person name="Goraichik I."/>
            <person name="Dimitrov K.M."/>
            <person name="Suarez D.L."/>
            <person name="Swayne D.E."/>
        </authorList>
    </citation>
    <scope>NUCLEOTIDE SEQUENCE [LARGE SCALE GENOMIC DNA]</scope>
    <source>
        <strain evidence="1 2">DSM 19625</strain>
    </source>
</reference>
<dbReference type="EMBL" id="FWYB01000006">
    <property type="protein sequence ID" value="SMC95732.1"/>
    <property type="molecule type" value="Genomic_DNA"/>
</dbReference>
<sequence>MDRRTTVKSILAVSAISFTSFSVFKWFDLHKKPDLNYLNSKKILIEELTEMIIPTTDTPGAKEAKVADFILLTVANCLDVKEQNGFISGLKSLEKYSVEKFNVDFIGCSTENREKILTHFQSMDIYDYSILNKVRRKILGSPFFVQLKWLTVYGYCTSKPGATKGLAYDYIPGNYAACFPLQPNQKSWATK</sequence>
<proteinExistence type="predicted"/>
<accession>A0A1W2DF08</accession>
<gene>
    <name evidence="1" type="ORF">SAMN04488101_106257</name>
</gene>
<dbReference type="STRING" id="475255.SAMN04488101_106257"/>